<accession>A0A931J3Z8</accession>
<evidence type="ECO:0000313" key="2">
    <source>
        <dbReference type="Proteomes" id="UP000613266"/>
    </source>
</evidence>
<protein>
    <submittedName>
        <fullName evidence="1">Uncharacterized protein</fullName>
    </submittedName>
</protein>
<gene>
    <name evidence="1" type="ORF">I7X39_09335</name>
</gene>
<dbReference type="Proteomes" id="UP000613266">
    <property type="component" value="Unassembled WGS sequence"/>
</dbReference>
<name>A0A931J3Z8_9BURK</name>
<comment type="caution">
    <text evidence="1">The sequence shown here is derived from an EMBL/GenBank/DDBJ whole genome shotgun (WGS) entry which is preliminary data.</text>
</comment>
<dbReference type="RefSeq" id="WP_198110883.1">
    <property type="nucleotide sequence ID" value="NZ_JAEDAK010000005.1"/>
</dbReference>
<proteinExistence type="predicted"/>
<reference evidence="1" key="1">
    <citation type="submission" date="2020-12" db="EMBL/GenBank/DDBJ databases">
        <title>The genome sequence of Inhella sp. 1Y17.</title>
        <authorList>
            <person name="Liu Y."/>
        </authorList>
    </citation>
    <scope>NUCLEOTIDE SEQUENCE</scope>
    <source>
        <strain evidence="1">1Y17</strain>
    </source>
</reference>
<dbReference type="AlphaFoldDB" id="A0A931J3Z8"/>
<sequence length="133" mass="14574">MLKISTDQIGTLAAQRLQGLQARVLTHVRRHLPQVCAQYDPYQLETLVGQLLRSAAERGIHKEANQVVLVDVMLCAAVQGSPALKSRLMQILDDPALGNEQDRIEVLLGAALREPKARAQAPTQARTPEARHG</sequence>
<dbReference type="EMBL" id="JAEDAK010000005">
    <property type="protein sequence ID" value="MBH9577109.1"/>
    <property type="molecule type" value="Genomic_DNA"/>
</dbReference>
<organism evidence="1 2">
    <name type="scientific">Inhella proteolytica</name>
    <dbReference type="NCBI Taxonomy" id="2795029"/>
    <lineage>
        <taxon>Bacteria</taxon>
        <taxon>Pseudomonadati</taxon>
        <taxon>Pseudomonadota</taxon>
        <taxon>Betaproteobacteria</taxon>
        <taxon>Burkholderiales</taxon>
        <taxon>Sphaerotilaceae</taxon>
        <taxon>Inhella</taxon>
    </lineage>
</organism>
<keyword evidence="2" id="KW-1185">Reference proteome</keyword>
<evidence type="ECO:0000313" key="1">
    <source>
        <dbReference type="EMBL" id="MBH9577109.1"/>
    </source>
</evidence>